<keyword evidence="9 12" id="KW-1133">Transmembrane helix</keyword>
<dbReference type="GO" id="GO:0005789">
    <property type="term" value="C:endoplasmic reticulum membrane"/>
    <property type="evidence" value="ECO:0007669"/>
    <property type="project" value="UniProtKB-SubCell"/>
</dbReference>
<evidence type="ECO:0000256" key="4">
    <source>
        <dbReference type="ARBA" id="ARBA00022475"/>
    </source>
</evidence>
<dbReference type="GeneID" id="105265547"/>
<evidence type="ECO:0000256" key="9">
    <source>
        <dbReference type="ARBA" id="ARBA00022989"/>
    </source>
</evidence>
<dbReference type="GO" id="GO:0030177">
    <property type="term" value="P:positive regulation of Wnt signaling pathway"/>
    <property type="evidence" value="ECO:0007669"/>
    <property type="project" value="TreeGrafter"/>
</dbReference>
<keyword evidence="8" id="KW-0256">Endoplasmic reticulum</keyword>
<accession>A0A9R1T2C0</accession>
<feature type="domain" description="Renin receptor N-terminal" evidence="15">
    <location>
        <begin position="19"/>
        <end position="248"/>
    </location>
</feature>
<keyword evidence="10 12" id="KW-0472">Membrane</keyword>
<evidence type="ECO:0000313" key="16">
    <source>
        <dbReference type="Proteomes" id="UP000694866"/>
    </source>
</evidence>
<reference evidence="17" key="1">
    <citation type="submission" date="2025-08" db="UniProtKB">
        <authorList>
            <consortium name="RefSeq"/>
        </authorList>
    </citation>
    <scope>IDENTIFICATION</scope>
    <source>
        <strain evidence="17">USDA-PBARC FA_bdor</strain>
        <tissue evidence="17">Whole organism</tissue>
    </source>
</reference>
<evidence type="ECO:0000256" key="10">
    <source>
        <dbReference type="ARBA" id="ARBA00023136"/>
    </source>
</evidence>
<evidence type="ECO:0000256" key="2">
    <source>
        <dbReference type="ARBA" id="ARBA00004251"/>
    </source>
</evidence>
<name>A0A9R1T2C0_9HYME</name>
<evidence type="ECO:0000256" key="13">
    <source>
        <dbReference type="SAM" id="SignalP"/>
    </source>
</evidence>
<keyword evidence="4" id="KW-1003">Cell membrane</keyword>
<keyword evidence="11 17" id="KW-0675">Receptor</keyword>
<feature type="signal peptide" evidence="13">
    <location>
        <begin position="1"/>
        <end position="17"/>
    </location>
</feature>
<dbReference type="PANTHER" id="PTHR13351:SF1">
    <property type="entry name" value="RENIN RECEPTOR"/>
    <property type="match status" value="1"/>
</dbReference>
<evidence type="ECO:0000256" key="1">
    <source>
        <dbReference type="ARBA" id="ARBA00004115"/>
    </source>
</evidence>
<organism evidence="16 17">
    <name type="scientific">Fopius arisanus</name>
    <dbReference type="NCBI Taxonomy" id="64838"/>
    <lineage>
        <taxon>Eukaryota</taxon>
        <taxon>Metazoa</taxon>
        <taxon>Ecdysozoa</taxon>
        <taxon>Arthropoda</taxon>
        <taxon>Hexapoda</taxon>
        <taxon>Insecta</taxon>
        <taxon>Pterygota</taxon>
        <taxon>Neoptera</taxon>
        <taxon>Endopterygota</taxon>
        <taxon>Hymenoptera</taxon>
        <taxon>Apocrita</taxon>
        <taxon>Ichneumonoidea</taxon>
        <taxon>Braconidae</taxon>
        <taxon>Opiinae</taxon>
        <taxon>Fopius</taxon>
    </lineage>
</organism>
<dbReference type="GO" id="GO:0098588">
    <property type="term" value="C:bounding membrane of organelle"/>
    <property type="evidence" value="ECO:0007669"/>
    <property type="project" value="UniProtKB-ARBA"/>
</dbReference>
<dbReference type="InterPro" id="IPR057318">
    <property type="entry name" value="RENR_N"/>
</dbReference>
<dbReference type="RefSeq" id="XP_011301395.1">
    <property type="nucleotide sequence ID" value="XM_011303093.1"/>
</dbReference>
<dbReference type="CTD" id="10159"/>
<keyword evidence="16" id="KW-1185">Reference proteome</keyword>
<evidence type="ECO:0000256" key="5">
    <source>
        <dbReference type="ARBA" id="ARBA00022685"/>
    </source>
</evidence>
<evidence type="ECO:0000256" key="3">
    <source>
        <dbReference type="ARBA" id="ARBA00004373"/>
    </source>
</evidence>
<protein>
    <submittedName>
        <fullName evidence="17">Renin receptor isoform X2</fullName>
    </submittedName>
</protein>
<proteinExistence type="predicted"/>
<dbReference type="GO" id="GO:0031982">
    <property type="term" value="C:vesicle"/>
    <property type="evidence" value="ECO:0007669"/>
    <property type="project" value="UniProtKB-SubCell"/>
</dbReference>
<gene>
    <name evidence="17" type="primary">ATP6AP2</name>
</gene>
<sequence>MLKIVFLTLFAIGTALGDGELVILNNPASVHFDGTHTINQSCLKEVFTVVLGYTPKLTQPWDGVTITDPFALPEALVSIAIEGVETLKSPRGKHFPLNVDEVEETTWQAVSRRLEERDNNNTLVRICVGDGLDALGQSALGELKPNPVDASSLKHLSLSNDEDRKFIEELELLRAIAQKVPSTITANSKPDVYWFVVSGLRPVIDLHGKDSEATKEAFKLLNDAVNDVSNAFTDIYNGQVVVAVFTNDVRSIQSRVRREEKVGETENLEATSQNATDTLNKIDKPIKLRLSKRYSANYPVIFNIFLWFGVVFFFSLLAICIAIAQMDPGRDSIIYRMTSNRMKKDN</sequence>
<dbReference type="OrthoDB" id="7866065at2759"/>
<evidence type="ECO:0000256" key="7">
    <source>
        <dbReference type="ARBA" id="ARBA00022729"/>
    </source>
</evidence>
<dbReference type="GO" id="GO:0009897">
    <property type="term" value="C:external side of plasma membrane"/>
    <property type="evidence" value="ECO:0007669"/>
    <property type="project" value="TreeGrafter"/>
</dbReference>
<evidence type="ECO:0000256" key="12">
    <source>
        <dbReference type="SAM" id="Phobius"/>
    </source>
</evidence>
<dbReference type="Proteomes" id="UP000694866">
    <property type="component" value="Unplaced"/>
</dbReference>
<feature type="chain" id="PRO_5040261157" evidence="13">
    <location>
        <begin position="18"/>
        <end position="346"/>
    </location>
</feature>
<evidence type="ECO:0000313" key="17">
    <source>
        <dbReference type="RefSeq" id="XP_011301395.1"/>
    </source>
</evidence>
<comment type="subcellular location">
    <subcellularLocation>
        <location evidence="2">Cell membrane</location>
        <topology evidence="2">Single-pass type I membrane protein</topology>
    </subcellularLocation>
    <subcellularLocation>
        <location evidence="1">Endoplasmic reticulum membrane</location>
        <topology evidence="1">Single-pass type I membrane protein</topology>
    </subcellularLocation>
    <subcellularLocation>
        <location evidence="3">Vesicle</location>
    </subcellularLocation>
</comment>
<evidence type="ECO:0000259" key="15">
    <source>
        <dbReference type="Pfam" id="PF25294"/>
    </source>
</evidence>
<feature type="domain" description="Renin receptor-like C-terminal transmembrane spanning segment" evidence="14">
    <location>
        <begin position="276"/>
        <end position="345"/>
    </location>
</feature>
<dbReference type="Pfam" id="PF07850">
    <property type="entry name" value="Renin_r"/>
    <property type="match status" value="1"/>
</dbReference>
<evidence type="ECO:0000256" key="11">
    <source>
        <dbReference type="ARBA" id="ARBA00023170"/>
    </source>
</evidence>
<dbReference type="InterPro" id="IPR056780">
    <property type="entry name" value="Renin_r_C"/>
</dbReference>
<keyword evidence="5" id="KW-0165">Cleavage on pair of basic residues</keyword>
<evidence type="ECO:0000259" key="14">
    <source>
        <dbReference type="Pfam" id="PF07850"/>
    </source>
</evidence>
<evidence type="ECO:0000256" key="8">
    <source>
        <dbReference type="ARBA" id="ARBA00022824"/>
    </source>
</evidence>
<dbReference type="GO" id="GO:0038023">
    <property type="term" value="F:signaling receptor activity"/>
    <property type="evidence" value="ECO:0007669"/>
    <property type="project" value="InterPro"/>
</dbReference>
<keyword evidence="6 12" id="KW-0812">Transmembrane</keyword>
<keyword evidence="7 13" id="KW-0732">Signal</keyword>
<dbReference type="PANTHER" id="PTHR13351">
    <property type="entry name" value="RENIN RECEPTOR"/>
    <property type="match status" value="1"/>
</dbReference>
<dbReference type="Pfam" id="PF25294">
    <property type="entry name" value="RENR_N"/>
    <property type="match status" value="1"/>
</dbReference>
<dbReference type="AlphaFoldDB" id="A0A9R1T2C0"/>
<dbReference type="InterPro" id="IPR012493">
    <property type="entry name" value="Renin_rcpt"/>
</dbReference>
<feature type="transmembrane region" description="Helical" evidence="12">
    <location>
        <begin position="300"/>
        <end position="324"/>
    </location>
</feature>
<evidence type="ECO:0000256" key="6">
    <source>
        <dbReference type="ARBA" id="ARBA00022692"/>
    </source>
</evidence>